<name>A0AAV3PXY7_LITER</name>
<proteinExistence type="predicted"/>
<gene>
    <name evidence="1" type="ORF">LIER_14136</name>
</gene>
<dbReference type="AlphaFoldDB" id="A0AAV3PXY7"/>
<dbReference type="InterPro" id="IPR040256">
    <property type="entry name" value="At4g02000-like"/>
</dbReference>
<protein>
    <recommendedName>
        <fullName evidence="3">DUF4283 domain-containing protein</fullName>
    </recommendedName>
</protein>
<accession>A0AAV3PXY7</accession>
<reference evidence="1 2" key="1">
    <citation type="submission" date="2024-01" db="EMBL/GenBank/DDBJ databases">
        <title>The complete chloroplast genome sequence of Lithospermum erythrorhizon: insights into the phylogenetic relationship among Boraginaceae species and the maternal lineages of purple gromwells.</title>
        <authorList>
            <person name="Okada T."/>
            <person name="Watanabe K."/>
        </authorList>
    </citation>
    <scope>NUCLEOTIDE SEQUENCE [LARGE SCALE GENOMIC DNA]</scope>
</reference>
<dbReference type="PANTHER" id="PTHR31286">
    <property type="entry name" value="GLYCINE-RICH CELL WALL STRUCTURAL PROTEIN 1.8-LIKE"/>
    <property type="match status" value="1"/>
</dbReference>
<keyword evidence="2" id="KW-1185">Reference proteome</keyword>
<dbReference type="PANTHER" id="PTHR31286:SF179">
    <property type="entry name" value="RNASE H TYPE-1 DOMAIN-CONTAINING PROTEIN"/>
    <property type="match status" value="1"/>
</dbReference>
<comment type="caution">
    <text evidence="1">The sequence shown here is derived from an EMBL/GenBank/DDBJ whole genome shotgun (WGS) entry which is preliminary data.</text>
</comment>
<dbReference type="Proteomes" id="UP001454036">
    <property type="component" value="Unassembled WGS sequence"/>
</dbReference>
<evidence type="ECO:0008006" key="3">
    <source>
        <dbReference type="Google" id="ProtNLM"/>
    </source>
</evidence>
<organism evidence="1 2">
    <name type="scientific">Lithospermum erythrorhizon</name>
    <name type="common">Purple gromwell</name>
    <name type="synonym">Lithospermum officinale var. erythrorhizon</name>
    <dbReference type="NCBI Taxonomy" id="34254"/>
    <lineage>
        <taxon>Eukaryota</taxon>
        <taxon>Viridiplantae</taxon>
        <taxon>Streptophyta</taxon>
        <taxon>Embryophyta</taxon>
        <taxon>Tracheophyta</taxon>
        <taxon>Spermatophyta</taxon>
        <taxon>Magnoliopsida</taxon>
        <taxon>eudicotyledons</taxon>
        <taxon>Gunneridae</taxon>
        <taxon>Pentapetalae</taxon>
        <taxon>asterids</taxon>
        <taxon>lamiids</taxon>
        <taxon>Boraginales</taxon>
        <taxon>Boraginaceae</taxon>
        <taxon>Boraginoideae</taxon>
        <taxon>Lithospermeae</taxon>
        <taxon>Lithospermum</taxon>
    </lineage>
</organism>
<dbReference type="EMBL" id="BAABME010002929">
    <property type="protein sequence ID" value="GAA0156709.1"/>
    <property type="molecule type" value="Genomic_DNA"/>
</dbReference>
<evidence type="ECO:0000313" key="2">
    <source>
        <dbReference type="Proteomes" id="UP001454036"/>
    </source>
</evidence>
<sequence>MEDYTRLWLRLTWYIKGFAMRLFKWTPEFTPQKESPLCPVWIHLPGLPLYLFEEEPLLSVANSIGKPLSIDSNNVK</sequence>
<evidence type="ECO:0000313" key="1">
    <source>
        <dbReference type="EMBL" id="GAA0156709.1"/>
    </source>
</evidence>